<reference evidence="3" key="1">
    <citation type="submission" date="2023-08" db="EMBL/GenBank/DDBJ databases">
        <authorList>
            <person name="Messyasz A."/>
            <person name="Mannisto M.K."/>
            <person name="Kerkhof L.J."/>
            <person name="Haggblom M."/>
        </authorList>
    </citation>
    <scope>NUCLEOTIDE SEQUENCE</scope>
    <source>
        <strain evidence="3">M8UP23</strain>
    </source>
</reference>
<dbReference type="PANTHER" id="PTHR43794">
    <property type="entry name" value="AMINOHYDROLASE SSNA-RELATED"/>
    <property type="match status" value="1"/>
</dbReference>
<dbReference type="Gene3D" id="2.30.40.10">
    <property type="entry name" value="Urease, subunit C, domain 1"/>
    <property type="match status" value="1"/>
</dbReference>
<dbReference type="PANTHER" id="PTHR43794:SF11">
    <property type="entry name" value="AMIDOHYDROLASE-RELATED DOMAIN-CONTAINING PROTEIN"/>
    <property type="match status" value="1"/>
</dbReference>
<evidence type="ECO:0000259" key="2">
    <source>
        <dbReference type="Pfam" id="PF01979"/>
    </source>
</evidence>
<accession>A0AAU7ZDQ5</accession>
<dbReference type="EMBL" id="CP132932">
    <property type="protein sequence ID" value="XCB27026.1"/>
    <property type="molecule type" value="Genomic_DNA"/>
</dbReference>
<organism evidence="3">
    <name type="scientific">Tunturiibacter empetritectus</name>
    <dbReference type="NCBI Taxonomy" id="3069691"/>
    <lineage>
        <taxon>Bacteria</taxon>
        <taxon>Pseudomonadati</taxon>
        <taxon>Acidobacteriota</taxon>
        <taxon>Terriglobia</taxon>
        <taxon>Terriglobales</taxon>
        <taxon>Acidobacteriaceae</taxon>
        <taxon>Tunturiibacter</taxon>
    </lineage>
</organism>
<dbReference type="SUPFAM" id="SSF51556">
    <property type="entry name" value="Metallo-dependent hydrolases"/>
    <property type="match status" value="1"/>
</dbReference>
<dbReference type="Gene3D" id="3.20.20.140">
    <property type="entry name" value="Metal-dependent hydrolases"/>
    <property type="match status" value="1"/>
</dbReference>
<feature type="domain" description="Amidohydrolase-related" evidence="2">
    <location>
        <begin position="86"/>
        <end position="441"/>
    </location>
</feature>
<protein>
    <submittedName>
        <fullName evidence="3">Amidohydrolase family protein</fullName>
    </submittedName>
</protein>
<dbReference type="RefSeq" id="WP_353069302.1">
    <property type="nucleotide sequence ID" value="NZ_CP132932.1"/>
</dbReference>
<gene>
    <name evidence="3" type="ORF">RBB75_01580</name>
</gene>
<dbReference type="InterPro" id="IPR032466">
    <property type="entry name" value="Metal_Hydrolase"/>
</dbReference>
<sequence length="468" mass="51921">MPSHLSSLIRRVFLLFLALITYPAFAANPKLIIRNARIMTMAANQREPINGYLSIAPDGTILAVAAGEPPASLHADKVIDAHGDLMIPGFISAHSHLWQAAYRGLAADKTLPGWIDDLYGIHAAKASPEDMYWFALLGSLDHLEHGITTAYNFTYGGRAKTAELNNQFEEAQFRGAAESGIRFVHSYGPDRMSPAITIDQARTRLKTFLDWTAAQPPNPHFLSVMISGMTAFNNTYQQAVMEAAMMKEFRLGNQTHYIEAPDDQGEQRSKFRWIMDSGLLTNQLIFGHFIHSDDFILQETTKAGASMSWNPLSNGRLASGVADIPKYLKMGIRVGMGVDGEASADLADPFENMRTGLYAIHDKYEDATVMSPYQVLWLHTMGSADVLNVKEKLGSLEPGKFADFLLINPKRLGVSLEDPYANLVLIASERDIDSVYVGGELMVEHNQLLHQDLDKVQSETNRRVLTQH</sequence>
<dbReference type="AlphaFoldDB" id="A0AAU7ZDQ5"/>
<dbReference type="KEGG" id="temp:RBB75_01580"/>
<dbReference type="InterPro" id="IPR011059">
    <property type="entry name" value="Metal-dep_hydrolase_composite"/>
</dbReference>
<evidence type="ECO:0000256" key="1">
    <source>
        <dbReference type="ARBA" id="ARBA00022801"/>
    </source>
</evidence>
<dbReference type="InterPro" id="IPR006680">
    <property type="entry name" value="Amidohydro-rel"/>
</dbReference>
<keyword evidence="1" id="KW-0378">Hydrolase</keyword>
<dbReference type="SUPFAM" id="SSF51338">
    <property type="entry name" value="Composite domain of metallo-dependent hydrolases"/>
    <property type="match status" value="1"/>
</dbReference>
<proteinExistence type="predicted"/>
<dbReference type="GO" id="GO:0016810">
    <property type="term" value="F:hydrolase activity, acting on carbon-nitrogen (but not peptide) bonds"/>
    <property type="evidence" value="ECO:0007669"/>
    <property type="project" value="InterPro"/>
</dbReference>
<dbReference type="InterPro" id="IPR050287">
    <property type="entry name" value="MTA/SAH_deaminase"/>
</dbReference>
<name>A0AAU7ZDQ5_9BACT</name>
<evidence type="ECO:0000313" key="3">
    <source>
        <dbReference type="EMBL" id="XCB27026.1"/>
    </source>
</evidence>
<reference evidence="3" key="2">
    <citation type="journal article" date="2024" name="Environ. Microbiol.">
        <title>Genome analysis and description of Tunturibacter gen. nov. expands the diversity of Terriglobia in tundra soils.</title>
        <authorList>
            <person name="Messyasz A."/>
            <person name="Mannisto M.K."/>
            <person name="Kerkhof L.J."/>
            <person name="Haggblom M.M."/>
        </authorList>
    </citation>
    <scope>NUCLEOTIDE SEQUENCE</scope>
    <source>
        <strain evidence="3">M8UP23</strain>
    </source>
</reference>
<dbReference type="Pfam" id="PF01979">
    <property type="entry name" value="Amidohydro_1"/>
    <property type="match status" value="1"/>
</dbReference>